<dbReference type="HOGENOM" id="CLU_020360_3_4_10"/>
<keyword evidence="3" id="KW-0808">Transferase</keyword>
<comment type="pathway">
    <text evidence="1 7">Cell wall biogenesis; peptidoglycan biosynthesis.</text>
</comment>
<dbReference type="OrthoDB" id="9778545at2"/>
<dbReference type="GO" id="GO:0009252">
    <property type="term" value="P:peptidoglycan biosynthetic process"/>
    <property type="evidence" value="ECO:0007669"/>
    <property type="project" value="UniProtKB-UniPathway"/>
</dbReference>
<proteinExistence type="inferred from homology"/>
<keyword evidence="4 7" id="KW-0133">Cell shape</keyword>
<evidence type="ECO:0000313" key="10">
    <source>
        <dbReference type="Proteomes" id="UP000002724"/>
    </source>
</evidence>
<dbReference type="Proteomes" id="UP000002724">
    <property type="component" value="Chromosome"/>
</dbReference>
<evidence type="ECO:0000259" key="8">
    <source>
        <dbReference type="PROSITE" id="PS52029"/>
    </source>
</evidence>
<dbReference type="Pfam" id="PF01471">
    <property type="entry name" value="PG_binding_1"/>
    <property type="match status" value="1"/>
</dbReference>
<keyword evidence="5 7" id="KW-0573">Peptidoglycan synthesis</keyword>
<evidence type="ECO:0000256" key="4">
    <source>
        <dbReference type="ARBA" id="ARBA00022960"/>
    </source>
</evidence>
<evidence type="ECO:0000256" key="6">
    <source>
        <dbReference type="ARBA" id="ARBA00023316"/>
    </source>
</evidence>
<comment type="similarity">
    <text evidence="2">Belongs to the YkuD family.</text>
</comment>
<dbReference type="PANTHER" id="PTHR41533:SF2">
    <property type="entry name" value="BLR7131 PROTEIN"/>
    <property type="match status" value="1"/>
</dbReference>
<dbReference type="InterPro" id="IPR038063">
    <property type="entry name" value="Transpep_catalytic_dom"/>
</dbReference>
<keyword evidence="10" id="KW-1185">Reference proteome</keyword>
<dbReference type="PANTHER" id="PTHR41533">
    <property type="entry name" value="L,D-TRANSPEPTIDASE HI_1667-RELATED"/>
    <property type="match status" value="1"/>
</dbReference>
<dbReference type="RefSeq" id="WP_012509128.1">
    <property type="nucleotide sequence ID" value="NC_011060.1"/>
</dbReference>
<dbReference type="InterPro" id="IPR036365">
    <property type="entry name" value="PGBD-like_sf"/>
</dbReference>
<dbReference type="KEGG" id="pph:Ppha_2470"/>
<dbReference type="eggNOG" id="COG2989">
    <property type="taxonomic scope" value="Bacteria"/>
</dbReference>
<evidence type="ECO:0000256" key="3">
    <source>
        <dbReference type="ARBA" id="ARBA00022679"/>
    </source>
</evidence>
<protein>
    <submittedName>
        <fullName evidence="9">Peptidoglycan-binding domain 1 protein</fullName>
    </submittedName>
</protein>
<reference evidence="9 10" key="1">
    <citation type="submission" date="2008-06" db="EMBL/GenBank/DDBJ databases">
        <title>Complete sequence of Pelodictyon phaeoclathratiforme BU-1.</title>
        <authorList>
            <consortium name="US DOE Joint Genome Institute"/>
            <person name="Lucas S."/>
            <person name="Copeland A."/>
            <person name="Lapidus A."/>
            <person name="Glavina del Rio T."/>
            <person name="Dalin E."/>
            <person name="Tice H."/>
            <person name="Bruce D."/>
            <person name="Goodwin L."/>
            <person name="Pitluck S."/>
            <person name="Schmutz J."/>
            <person name="Larimer F."/>
            <person name="Land M."/>
            <person name="Hauser L."/>
            <person name="Kyrpides N."/>
            <person name="Mikhailova N."/>
            <person name="Liu Z."/>
            <person name="Li T."/>
            <person name="Zhao F."/>
            <person name="Overmann J."/>
            <person name="Bryant D.A."/>
            <person name="Richardson P."/>
        </authorList>
    </citation>
    <scope>NUCLEOTIDE SEQUENCE [LARGE SCALE GENOMIC DNA]</scope>
    <source>
        <strain evidence="10">DSM 5477 / BU-1</strain>
    </source>
</reference>
<feature type="active site" description="Nucleophile" evidence="7">
    <location>
        <position position="459"/>
    </location>
</feature>
<gene>
    <name evidence="9" type="ordered locus">Ppha_2470</name>
</gene>
<dbReference type="Gene3D" id="2.40.440.10">
    <property type="entry name" value="L,D-transpeptidase catalytic domain-like"/>
    <property type="match status" value="1"/>
</dbReference>
<dbReference type="Pfam" id="PF03734">
    <property type="entry name" value="YkuD"/>
    <property type="match status" value="1"/>
</dbReference>
<dbReference type="GO" id="GO:0071555">
    <property type="term" value="P:cell wall organization"/>
    <property type="evidence" value="ECO:0007669"/>
    <property type="project" value="UniProtKB-UniRule"/>
</dbReference>
<dbReference type="UniPathway" id="UPA00219"/>
<keyword evidence="6 7" id="KW-0961">Cell wall biogenesis/degradation</keyword>
<feature type="active site" description="Proton donor/acceptor" evidence="7">
    <location>
        <position position="440"/>
    </location>
</feature>
<dbReference type="SUPFAM" id="SSF47090">
    <property type="entry name" value="PGBD-like"/>
    <property type="match status" value="1"/>
</dbReference>
<dbReference type="GO" id="GO:0004180">
    <property type="term" value="F:carboxypeptidase activity"/>
    <property type="evidence" value="ECO:0007669"/>
    <property type="project" value="UniProtKB-ARBA"/>
</dbReference>
<evidence type="ECO:0000256" key="7">
    <source>
        <dbReference type="PROSITE-ProRule" id="PRU01373"/>
    </source>
</evidence>
<feature type="domain" description="L,D-TPase catalytic" evidence="8">
    <location>
        <begin position="308"/>
        <end position="485"/>
    </location>
</feature>
<dbReference type="InterPro" id="IPR036366">
    <property type="entry name" value="PGBDSf"/>
</dbReference>
<dbReference type="GO" id="GO:0016740">
    <property type="term" value="F:transferase activity"/>
    <property type="evidence" value="ECO:0007669"/>
    <property type="project" value="UniProtKB-KW"/>
</dbReference>
<evidence type="ECO:0000313" key="9">
    <source>
        <dbReference type="EMBL" id="ACF44654.1"/>
    </source>
</evidence>
<evidence type="ECO:0000256" key="2">
    <source>
        <dbReference type="ARBA" id="ARBA00005992"/>
    </source>
</evidence>
<sequence length="549" mass="62399">MIGILLFCLAFSPLPPVPVKPAPVPQEQLQPQKEFQPAVAEKIRGRFLHQLRQTTQPDPVERLYAARGFQPVWTNKAMIDELITAIGEAANDGLDPADYRIREIRALSGKSEVTSDQAACYDVLMTNSLLSLAVHLRYGRVDPETLDTHWNSRQTRNGSIVENKLHHAIASGHIADALKELRLQHPKYEQLRKGLVRYRTIARAGGWPVLAEGPKLQEGARGKRVMLLRQRLRVSGDIAVLNTDTSTVYNREVVEAVKHFQKRNGMVADGVVGATTLRVMNIPVERRIDEIRLNLERYRWFLRDLEPTAIMVNIPRFTLQYIENGQDKWETRVITGKPPRETPLFKADMQYVILNPRWVIPPTILAKDALPALRKSNSYLNRKRLTIIDRNGAVIDPVSVNWSQYSGGNFPYRLQQSSGDHGALGRIKFLLPNRYIVYLHDTPNKELFAASKRLFSSGCVRVENPVDLATLVLQDSVRWSKVKILSAIKSGKTKTVLLPKRIPVYLLYLTVTPEGDELFFRDDVYNRDERLLKALNKPLPQYKTESCGL</sequence>
<dbReference type="GO" id="GO:0008360">
    <property type="term" value="P:regulation of cell shape"/>
    <property type="evidence" value="ECO:0007669"/>
    <property type="project" value="UniProtKB-UniRule"/>
</dbReference>
<dbReference type="CDD" id="cd16913">
    <property type="entry name" value="YkuD_like"/>
    <property type="match status" value="1"/>
</dbReference>
<name>B4SEX8_PELPB</name>
<dbReference type="InterPro" id="IPR002477">
    <property type="entry name" value="Peptidoglycan-bd-like"/>
</dbReference>
<dbReference type="Pfam" id="PF20142">
    <property type="entry name" value="Scaffold"/>
    <property type="match status" value="1"/>
</dbReference>
<dbReference type="AlphaFoldDB" id="B4SEX8"/>
<dbReference type="Gene3D" id="1.10.101.10">
    <property type="entry name" value="PGBD-like superfamily/PGBD"/>
    <property type="match status" value="1"/>
</dbReference>
<dbReference type="PROSITE" id="PS52029">
    <property type="entry name" value="LD_TPASE"/>
    <property type="match status" value="1"/>
</dbReference>
<dbReference type="InterPro" id="IPR005490">
    <property type="entry name" value="LD_TPept_cat_dom"/>
</dbReference>
<accession>B4SEX8</accession>
<dbReference type="EMBL" id="CP001110">
    <property type="protein sequence ID" value="ACF44654.1"/>
    <property type="molecule type" value="Genomic_DNA"/>
</dbReference>
<evidence type="ECO:0000256" key="1">
    <source>
        <dbReference type="ARBA" id="ARBA00004752"/>
    </source>
</evidence>
<organism evidence="9 10">
    <name type="scientific">Pelodictyon phaeoclathratiforme (strain DSM 5477 / BU-1)</name>
    <dbReference type="NCBI Taxonomy" id="324925"/>
    <lineage>
        <taxon>Bacteria</taxon>
        <taxon>Pseudomonadati</taxon>
        <taxon>Chlorobiota</taxon>
        <taxon>Chlorobiia</taxon>
        <taxon>Chlorobiales</taxon>
        <taxon>Chlorobiaceae</taxon>
        <taxon>Chlorobium/Pelodictyon group</taxon>
        <taxon>Pelodictyon</taxon>
    </lineage>
</organism>
<dbReference type="InterPro" id="IPR045380">
    <property type="entry name" value="LD_TPept_scaffold_dom"/>
</dbReference>
<dbReference type="SUPFAM" id="SSF141523">
    <property type="entry name" value="L,D-transpeptidase catalytic domain-like"/>
    <property type="match status" value="1"/>
</dbReference>
<dbReference type="STRING" id="324925.Ppha_2470"/>
<evidence type="ECO:0000256" key="5">
    <source>
        <dbReference type="ARBA" id="ARBA00022984"/>
    </source>
</evidence>
<dbReference type="InterPro" id="IPR052905">
    <property type="entry name" value="LD-transpeptidase_YkuD-like"/>
</dbReference>